<evidence type="ECO:0000256" key="5">
    <source>
        <dbReference type="ARBA" id="ARBA00012577"/>
    </source>
</evidence>
<keyword evidence="9" id="KW-0694">RNA-binding</keyword>
<dbReference type="OMA" id="KQCERKM"/>
<dbReference type="GO" id="GO:0003725">
    <property type="term" value="F:double-stranded RNA binding"/>
    <property type="evidence" value="ECO:0007669"/>
    <property type="project" value="Ensembl"/>
</dbReference>
<protein>
    <recommendedName>
        <fullName evidence="5">2'-5' oligoadenylate synthase</fullName>
        <ecNumber evidence="5">2.7.7.84</ecNumber>
    </recommendedName>
</protein>
<dbReference type="GeneTree" id="ENSGT00510000046406"/>
<dbReference type="GO" id="GO:0005654">
    <property type="term" value="C:nucleoplasm"/>
    <property type="evidence" value="ECO:0007669"/>
    <property type="project" value="TreeGrafter"/>
</dbReference>
<keyword evidence="6" id="KW-0963">Cytoplasm</keyword>
<evidence type="ECO:0000256" key="8">
    <source>
        <dbReference type="ARBA" id="ARBA00022859"/>
    </source>
</evidence>
<dbReference type="InterPro" id="IPR006117">
    <property type="entry name" value="2-5OAS_C_CS"/>
</dbReference>
<evidence type="ECO:0000256" key="6">
    <source>
        <dbReference type="ARBA" id="ARBA00022490"/>
    </source>
</evidence>
<keyword evidence="8" id="KW-0391">Immunity</keyword>
<comment type="subcellular location">
    <subcellularLocation>
        <location evidence="3">Cytoplasm</location>
    </subcellularLocation>
</comment>
<dbReference type="PANTHER" id="PTHR11258">
    <property type="entry name" value="2-5 OLIGOADENYLATE SYNTHETASE"/>
    <property type="match status" value="1"/>
</dbReference>
<dbReference type="SUPFAM" id="SSF81631">
    <property type="entry name" value="PAP/OAS1 substrate-binding domain"/>
    <property type="match status" value="2"/>
</dbReference>
<dbReference type="GO" id="GO:0016020">
    <property type="term" value="C:membrane"/>
    <property type="evidence" value="ECO:0007669"/>
    <property type="project" value="TreeGrafter"/>
</dbReference>
<dbReference type="STRING" id="10141.ENSCPOP00000022545"/>
<comment type="similarity">
    <text evidence="4">Belongs to the 2-5A synthase family.</text>
</comment>
<dbReference type="PROSITE" id="PS50152">
    <property type="entry name" value="25A_SYNTH_3"/>
    <property type="match status" value="2"/>
</dbReference>
<dbReference type="GO" id="GO:0048471">
    <property type="term" value="C:perinuclear region of cytoplasm"/>
    <property type="evidence" value="ECO:0007669"/>
    <property type="project" value="Ensembl"/>
</dbReference>
<feature type="domain" description="2'-5'-oligoadenylate synthetase 1" evidence="12">
    <location>
        <begin position="394"/>
        <end position="579"/>
    </location>
</feature>
<dbReference type="EC" id="2.7.7.84" evidence="5"/>
<dbReference type="VEuPathDB" id="HostDB:ENSCPOG00000034890"/>
<dbReference type="GO" id="GO:0045087">
    <property type="term" value="P:innate immune response"/>
    <property type="evidence" value="ECO:0007669"/>
    <property type="project" value="UniProtKB-KW"/>
</dbReference>
<keyword evidence="14" id="KW-1185">Reference proteome</keyword>
<dbReference type="PROSITE" id="PS00833">
    <property type="entry name" value="25A_SYNTH_2"/>
    <property type="match status" value="1"/>
</dbReference>
<evidence type="ECO:0000256" key="4">
    <source>
        <dbReference type="ARBA" id="ARBA00009526"/>
    </source>
</evidence>
<dbReference type="Pfam" id="PF01909">
    <property type="entry name" value="NTP_transf_2"/>
    <property type="match status" value="1"/>
</dbReference>
<evidence type="ECO:0000259" key="11">
    <source>
        <dbReference type="Pfam" id="PF01909"/>
    </source>
</evidence>
<comment type="catalytic activity">
    <reaction evidence="1">
        <text>3 ATP = 5'-triphosphoadenylyl-(2'-&gt;5')-adenylyl-(2'-&gt;5')-adenosine + 2 diphosphate</text>
        <dbReference type="Rhea" id="RHEA:34407"/>
        <dbReference type="ChEBI" id="CHEBI:30616"/>
        <dbReference type="ChEBI" id="CHEBI:33019"/>
        <dbReference type="ChEBI" id="CHEBI:67143"/>
        <dbReference type="EC" id="2.7.7.84"/>
    </reaction>
</comment>
<dbReference type="FunFam" id="1.10.1410.20:FF:000001">
    <property type="entry name" value="2'-5'-oligoadenylate synthetase 1"/>
    <property type="match status" value="2"/>
</dbReference>
<dbReference type="GO" id="GO:0045071">
    <property type="term" value="P:negative regulation of viral genome replication"/>
    <property type="evidence" value="ECO:0007669"/>
    <property type="project" value="TreeGrafter"/>
</dbReference>
<feature type="domain" description="2'-5'-oligoadenylate synthetase 1" evidence="12">
    <location>
        <begin position="80"/>
        <end position="246"/>
    </location>
</feature>
<dbReference type="FunFam" id="3.30.460.10:FF:000007">
    <property type="entry name" value="2'-5'-oligoadenylate synthetase 1"/>
    <property type="match status" value="1"/>
</dbReference>
<dbReference type="GO" id="GO:0005524">
    <property type="term" value="F:ATP binding"/>
    <property type="evidence" value="ECO:0007669"/>
    <property type="project" value="Ensembl"/>
</dbReference>
<dbReference type="Proteomes" id="UP000005447">
    <property type="component" value="Unassembled WGS sequence"/>
</dbReference>
<proteinExistence type="inferred from homology"/>
<dbReference type="GO" id="GO:0001730">
    <property type="term" value="F:2'-5'-oligoadenylate synthetase activity"/>
    <property type="evidence" value="ECO:0007669"/>
    <property type="project" value="UniProtKB-EC"/>
</dbReference>
<evidence type="ECO:0000256" key="3">
    <source>
        <dbReference type="ARBA" id="ARBA00004496"/>
    </source>
</evidence>
<keyword evidence="10" id="KW-0051">Antiviral defense</keyword>
<reference evidence="13" key="3">
    <citation type="submission" date="2025-09" db="UniProtKB">
        <authorList>
            <consortium name="Ensembl"/>
        </authorList>
    </citation>
    <scope>IDENTIFICATION</scope>
    <source>
        <strain evidence="13">2N</strain>
    </source>
</reference>
<evidence type="ECO:0000256" key="2">
    <source>
        <dbReference type="ARBA" id="ARBA00001946"/>
    </source>
</evidence>
<feature type="domain" description="Polymerase nucleotidyl transferase" evidence="11">
    <location>
        <begin position="294"/>
        <end position="340"/>
    </location>
</feature>
<dbReference type="EMBL" id="AAKN02052366">
    <property type="status" value="NOT_ANNOTATED_CDS"/>
    <property type="molecule type" value="Genomic_DNA"/>
</dbReference>
<dbReference type="GO" id="GO:0032728">
    <property type="term" value="P:positive regulation of interferon-beta production"/>
    <property type="evidence" value="ECO:0007669"/>
    <property type="project" value="Ensembl"/>
</dbReference>
<reference evidence="14" key="1">
    <citation type="journal article" date="2011" name="Nature">
        <title>A high-resolution map of human evolutionary constraint using 29 mammals.</title>
        <authorList>
            <person name="Lindblad-Toh K."/>
            <person name="Garber M."/>
            <person name="Zuk O."/>
            <person name="Lin M.F."/>
            <person name="Parker B.J."/>
            <person name="Washietl S."/>
            <person name="Kheradpour P."/>
            <person name="Ernst J."/>
            <person name="Jordan G."/>
            <person name="Mauceli E."/>
            <person name="Ward L.D."/>
            <person name="Lowe C.B."/>
            <person name="Holloway A.K."/>
            <person name="Clamp M."/>
            <person name="Gnerre S."/>
            <person name="Alfoldi J."/>
            <person name="Beal K."/>
            <person name="Chang J."/>
            <person name="Clawson H."/>
            <person name="Cuff J."/>
            <person name="Di Palma F."/>
            <person name="Fitzgerald S."/>
            <person name="Flicek P."/>
            <person name="Guttman M."/>
            <person name="Hubisz M.J."/>
            <person name="Jaffe D.B."/>
            <person name="Jungreis I."/>
            <person name="Kent W.J."/>
            <person name="Kostka D."/>
            <person name="Lara M."/>
            <person name="Martins A.L."/>
            <person name="Massingham T."/>
            <person name="Moltke I."/>
            <person name="Raney B.J."/>
            <person name="Rasmussen M.D."/>
            <person name="Robinson J."/>
            <person name="Stark A."/>
            <person name="Vilella A.J."/>
            <person name="Wen J."/>
            <person name="Xie X."/>
            <person name="Zody M.C."/>
            <person name="Baldwin J."/>
            <person name="Bloom T."/>
            <person name="Chin C.W."/>
            <person name="Heiman D."/>
            <person name="Nicol R."/>
            <person name="Nusbaum C."/>
            <person name="Young S."/>
            <person name="Wilkinson J."/>
            <person name="Worley K.C."/>
            <person name="Kovar C.L."/>
            <person name="Muzny D.M."/>
            <person name="Gibbs R.A."/>
            <person name="Cree A."/>
            <person name="Dihn H.H."/>
            <person name="Fowler G."/>
            <person name="Jhangiani S."/>
            <person name="Joshi V."/>
            <person name="Lee S."/>
            <person name="Lewis L.R."/>
            <person name="Nazareth L.V."/>
            <person name="Okwuonu G."/>
            <person name="Santibanez J."/>
            <person name="Warren W.C."/>
            <person name="Mardis E.R."/>
            <person name="Weinstock G.M."/>
            <person name="Wilson R.K."/>
            <person name="Delehaunty K."/>
            <person name="Dooling D."/>
            <person name="Fronik C."/>
            <person name="Fulton L."/>
            <person name="Fulton B."/>
            <person name="Graves T."/>
            <person name="Minx P."/>
            <person name="Sodergren E."/>
            <person name="Birney E."/>
            <person name="Margulies E.H."/>
            <person name="Herrero J."/>
            <person name="Green E.D."/>
            <person name="Haussler D."/>
            <person name="Siepel A."/>
            <person name="Goldman N."/>
            <person name="Pollard K.S."/>
            <person name="Pedersen J.S."/>
            <person name="Lander E.S."/>
            <person name="Kellis M."/>
        </authorList>
    </citation>
    <scope>NUCLEOTIDE SEQUENCE [LARGE SCALE GENOMIC DNA]</scope>
    <source>
        <strain evidence="14">2N</strain>
    </source>
</reference>
<organism evidence="13 14">
    <name type="scientific">Cavia porcellus</name>
    <name type="common">Guinea pig</name>
    <dbReference type="NCBI Taxonomy" id="10141"/>
    <lineage>
        <taxon>Eukaryota</taxon>
        <taxon>Metazoa</taxon>
        <taxon>Chordata</taxon>
        <taxon>Craniata</taxon>
        <taxon>Vertebrata</taxon>
        <taxon>Euteleostomi</taxon>
        <taxon>Mammalia</taxon>
        <taxon>Eutheria</taxon>
        <taxon>Euarchontoglires</taxon>
        <taxon>Glires</taxon>
        <taxon>Rodentia</taxon>
        <taxon>Hystricomorpha</taxon>
        <taxon>Caviidae</taxon>
        <taxon>Cavia</taxon>
    </lineage>
</organism>
<dbReference type="Ensembl" id="ENSCPOT00000032270.1">
    <property type="protein sequence ID" value="ENSCPOP00000022545.1"/>
    <property type="gene ID" value="ENSCPOG00000034890.1"/>
</dbReference>
<dbReference type="EMBL" id="AAKN02052365">
    <property type="status" value="NOT_ANNOTATED_CDS"/>
    <property type="molecule type" value="Genomic_DNA"/>
</dbReference>
<dbReference type="PANTHER" id="PTHR11258:SF3">
    <property type="entry name" value="2'-5'-OLIGOADENYLATE SYNTHASE 2"/>
    <property type="match status" value="1"/>
</dbReference>
<dbReference type="SUPFAM" id="SSF81301">
    <property type="entry name" value="Nucleotidyltransferase"/>
    <property type="match status" value="2"/>
</dbReference>
<dbReference type="GO" id="GO:0032760">
    <property type="term" value="P:positive regulation of tumor necrosis factor production"/>
    <property type="evidence" value="ECO:0007669"/>
    <property type="project" value="Ensembl"/>
</dbReference>
<evidence type="ECO:0000256" key="9">
    <source>
        <dbReference type="ARBA" id="ARBA00022884"/>
    </source>
</evidence>
<comment type="cofactor">
    <cofactor evidence="2">
        <name>Mg(2+)</name>
        <dbReference type="ChEBI" id="CHEBI:18420"/>
    </cofactor>
</comment>
<dbReference type="GO" id="GO:0051607">
    <property type="term" value="P:defense response to virus"/>
    <property type="evidence" value="ECO:0007669"/>
    <property type="project" value="UniProtKB-KW"/>
</dbReference>
<evidence type="ECO:0000259" key="12">
    <source>
        <dbReference type="Pfam" id="PF10421"/>
    </source>
</evidence>
<dbReference type="InterPro" id="IPR043519">
    <property type="entry name" value="NT_sf"/>
</dbReference>
<dbReference type="GO" id="GO:0070106">
    <property type="term" value="P:interleukin-27-mediated signaling pathway"/>
    <property type="evidence" value="ECO:0007669"/>
    <property type="project" value="Ensembl"/>
</dbReference>
<evidence type="ECO:0000256" key="7">
    <source>
        <dbReference type="ARBA" id="ARBA00022588"/>
    </source>
</evidence>
<keyword evidence="7" id="KW-0399">Innate immunity</keyword>
<gene>
    <name evidence="13" type="primary">OAS2</name>
</gene>
<evidence type="ECO:0000256" key="1">
    <source>
        <dbReference type="ARBA" id="ARBA00001112"/>
    </source>
</evidence>
<dbReference type="CDD" id="cd05400">
    <property type="entry name" value="NT_2-5OAS_ClassI-CCAase"/>
    <property type="match status" value="1"/>
</dbReference>
<dbReference type="Pfam" id="PF10421">
    <property type="entry name" value="OAS1_C"/>
    <property type="match status" value="2"/>
</dbReference>
<dbReference type="AlphaFoldDB" id="A0A286XAT5"/>
<reference evidence="13" key="2">
    <citation type="submission" date="2025-08" db="UniProtKB">
        <authorList>
            <consortium name="Ensembl"/>
        </authorList>
    </citation>
    <scope>IDENTIFICATION</scope>
    <source>
        <strain evidence="13">2N</strain>
    </source>
</reference>
<dbReference type="Bgee" id="ENSCPOG00000034890">
    <property type="expression patterns" value="Expressed in uterine cervix and 6 other cell types or tissues"/>
</dbReference>
<dbReference type="FunCoup" id="A0A286XAT5">
    <property type="interactions" value="334"/>
</dbReference>
<evidence type="ECO:0000313" key="13">
    <source>
        <dbReference type="Ensembl" id="ENSCPOP00000022545.1"/>
    </source>
</evidence>
<evidence type="ECO:0000313" key="14">
    <source>
        <dbReference type="Proteomes" id="UP000005447"/>
    </source>
</evidence>
<dbReference type="InterPro" id="IPR006116">
    <property type="entry name" value="NT_2-5OAS_ClassI-CCAase"/>
</dbReference>
<accession>A0A286XAT5</accession>
<dbReference type="Gene3D" id="3.30.460.10">
    <property type="entry name" value="Beta Polymerase, domain 2"/>
    <property type="match status" value="3"/>
</dbReference>
<dbReference type="InterPro" id="IPR002934">
    <property type="entry name" value="Polymerase_NTP_transf_dom"/>
</dbReference>
<evidence type="ECO:0000256" key="10">
    <source>
        <dbReference type="ARBA" id="ARBA00023118"/>
    </source>
</evidence>
<name>A0A286XAT5_CAVPO</name>
<dbReference type="GO" id="GO:0042742">
    <property type="term" value="P:defense response to bacterium"/>
    <property type="evidence" value="ECO:0007669"/>
    <property type="project" value="Ensembl"/>
</dbReference>
<dbReference type="InterPro" id="IPR018952">
    <property type="entry name" value="2-5-oligoAdlate_synth_1_dom2/C"/>
</dbReference>
<sequence length="600" mass="68053">RKTMLKGDSDGTLVFFLDELQQFRDQMKPQHKTLEEIVHQLTGSLRSYSKLLEPPSTPWVSVPGVRTAQTVPVASGRSQTPSPWLYRELIRSTDETKAAPGTFAVCLTRLEQQFFDKFPRKVKDLILLLKRWYQQCQKKWPSGVSLSTYVLELLAVYVWEQGCGAEDFDIAAGVRAVLGLILQWSQLCIYWTVNYDLEDETVRNRLLCQLCSQRPVILDPVDLTHNLSRNVPQLPLQADARHWLSSLGPTPAWSVLPTPLFMTPGHLLDKFIQDFLQPNKDFLEQVRKAVDIICSFLRENCFLNSASKVQSTIKGGSTAKGTALKTGSDADIVVFLSSLKKTCRKPPGIWELNFKISKWAAPRVLSFSLRSRDLNESVDFDVLPAYNALGQSKSTLQAYSELIDLYRSSDVIGGEFSVCFTELQRDFVSSRPTKLKSLIRLVKHWYKQCERKMKSKGSLPPKYALELLTIYAWEQGSGVTDFSIAEGFRTVLELVTKYQQLCIYWTVNYNFEEEKTRMFLLTQIQRTRPVILDPADPTGDVGGGDRWCWHFLAREAKAWFSSLCFRDGKGSVLQPWKVPAVQSPGSCGARIHPVVSEVLS</sequence>
<dbReference type="Gene3D" id="1.10.1410.20">
    <property type="entry name" value="2'-5'-oligoadenylate synthetase 1, domain 2"/>
    <property type="match status" value="2"/>
</dbReference>
<dbReference type="InParanoid" id="A0A286XAT5"/>
<dbReference type="GO" id="GO:0005829">
    <property type="term" value="C:cytosol"/>
    <property type="evidence" value="ECO:0007669"/>
    <property type="project" value="TreeGrafter"/>
</dbReference>